<accession>A0ABM3H4D4</accession>
<sequence length="124" mass="11566">MIHQRRTGGRRPPGSHLGSWGRPLACGGGGGGVARGEAAGGGVAVGGPGAVVEVPGSSRGVVAEVADGCGPGDGEGGGDGLAVEVGAGEEAPGGVLVATPPVVVGAASVGPRELQLETTPTGEE</sequence>
<evidence type="ECO:0000256" key="1">
    <source>
        <dbReference type="SAM" id="MobiDB-lite"/>
    </source>
</evidence>
<protein>
    <submittedName>
        <fullName evidence="3">Glycine-rich protein DOT1-like</fullName>
    </submittedName>
</protein>
<keyword evidence="2" id="KW-1185">Reference proteome</keyword>
<name>A0ABM3H4D4_9MYRT</name>
<evidence type="ECO:0000313" key="2">
    <source>
        <dbReference type="Proteomes" id="UP000827889"/>
    </source>
</evidence>
<proteinExistence type="predicted"/>
<gene>
    <name evidence="3" type="primary">LOC125314051</name>
</gene>
<feature type="region of interest" description="Disordered" evidence="1">
    <location>
        <begin position="1"/>
        <end position="43"/>
    </location>
</feature>
<dbReference type="GeneID" id="125314051"/>
<organism evidence="2 3">
    <name type="scientific">Rhodamnia argentea</name>
    <dbReference type="NCBI Taxonomy" id="178133"/>
    <lineage>
        <taxon>Eukaryota</taxon>
        <taxon>Viridiplantae</taxon>
        <taxon>Streptophyta</taxon>
        <taxon>Embryophyta</taxon>
        <taxon>Tracheophyta</taxon>
        <taxon>Spermatophyta</taxon>
        <taxon>Magnoliopsida</taxon>
        <taxon>eudicotyledons</taxon>
        <taxon>Gunneridae</taxon>
        <taxon>Pentapetalae</taxon>
        <taxon>rosids</taxon>
        <taxon>malvids</taxon>
        <taxon>Myrtales</taxon>
        <taxon>Myrtaceae</taxon>
        <taxon>Myrtoideae</taxon>
        <taxon>Myrteae</taxon>
        <taxon>Australasian group</taxon>
        <taxon>Rhodamnia</taxon>
    </lineage>
</organism>
<evidence type="ECO:0000313" key="3">
    <source>
        <dbReference type="RefSeq" id="XP_048131462.1"/>
    </source>
</evidence>
<reference evidence="3" key="1">
    <citation type="submission" date="2025-08" db="UniProtKB">
        <authorList>
            <consortium name="RefSeq"/>
        </authorList>
    </citation>
    <scope>IDENTIFICATION</scope>
    <source>
        <tissue evidence="3">Leaf</tissue>
    </source>
</reference>
<feature type="compositionally biased region" description="Gly residues" evidence="1">
    <location>
        <begin position="26"/>
        <end position="43"/>
    </location>
</feature>
<dbReference type="Proteomes" id="UP000827889">
    <property type="component" value="Chromosome 3"/>
</dbReference>
<dbReference type="RefSeq" id="XP_048131462.1">
    <property type="nucleotide sequence ID" value="XM_048275505.1"/>
</dbReference>